<sequence>MSGREESGGSTASALAPAKENAFGASKIVCVRAGDNVPSRSWRLDAACCIALLVVSVLLRTRDLGHPDTVVFDEVHFGKFVHAYMTGEHYFDIHPPLGKLTIAGVVTALGYRYDPAVQNATAQFDKVGLPFAPEFNVQLLRAVPAAAGALVVPTVFLVATELQFSLETSLLVASAALLDSMLIIQSRLLLIDTQLVLFVSLSLLCALKLWRTDPLRHKVRRLALVCATAVFGSLALGVKWTALSYPGLIGVVSFFGYLFPHAFLSAQECSLATLVAIMVYAFPFWLHFRLLPRSGPGDGHMDLGFRRRLIGSDAYDATLRRRWFFIDFLELNARMYIANKNITGKHPWETKWYQWIVNARGLLYYAKRGAAKHDPEALIYLLGNPCAVWVSMAAIVVLTLLTMFQVRRRQFELPSLPAWRTNTELGGFLLIGWTLNLLPFILVERSAFLYHYLPGLLFAELALGYLVDCIPWRGARVLLCAVLVSAFIAAFVYWSPWTYAWPLSLSEHRARRWLAGWT</sequence>
<dbReference type="InterPro" id="IPR032421">
    <property type="entry name" value="PMT_4TMC"/>
</dbReference>
<evidence type="ECO:0000256" key="3">
    <source>
        <dbReference type="ARBA" id="ARBA00007222"/>
    </source>
</evidence>
<feature type="transmembrane region" description="Helical" evidence="9">
    <location>
        <begin position="425"/>
        <end position="443"/>
    </location>
</feature>
<protein>
    <submittedName>
        <fullName evidence="12">Dolichyl-phosphate-mannose--protein mannosyltransferase 4</fullName>
    </submittedName>
</protein>
<comment type="similarity">
    <text evidence="3">Belongs to the glycosyltransferase 39 family.</text>
</comment>
<feature type="domain" description="ArnT-like N-terminal" evidence="10">
    <location>
        <begin position="51"/>
        <end position="288"/>
    </location>
</feature>
<dbReference type="InterPro" id="IPR003342">
    <property type="entry name" value="ArnT-like_N"/>
</dbReference>
<evidence type="ECO:0000256" key="9">
    <source>
        <dbReference type="SAM" id="Phobius"/>
    </source>
</evidence>
<feature type="transmembrane region" description="Helical" evidence="9">
    <location>
        <begin position="271"/>
        <end position="288"/>
    </location>
</feature>
<feature type="transmembrane region" description="Helical" evidence="9">
    <location>
        <begin position="194"/>
        <end position="210"/>
    </location>
</feature>
<keyword evidence="13" id="KW-1185">Reference proteome</keyword>
<dbReference type="AlphaFoldDB" id="A0A5J4Z8L8"/>
<keyword evidence="6 9" id="KW-0812">Transmembrane</keyword>
<dbReference type="GO" id="GO:0006493">
    <property type="term" value="P:protein O-linked glycosylation"/>
    <property type="evidence" value="ECO:0007669"/>
    <property type="project" value="InterPro"/>
</dbReference>
<evidence type="ECO:0000256" key="8">
    <source>
        <dbReference type="ARBA" id="ARBA00023136"/>
    </source>
</evidence>
<feature type="transmembrane region" description="Helical" evidence="9">
    <location>
        <begin position="377"/>
        <end position="404"/>
    </location>
</feature>
<evidence type="ECO:0000256" key="7">
    <source>
        <dbReference type="ARBA" id="ARBA00022989"/>
    </source>
</evidence>
<comment type="caution">
    <text evidence="12">The sequence shown here is derived from an EMBL/GenBank/DDBJ whole genome shotgun (WGS) entry which is preliminary data.</text>
</comment>
<dbReference type="Pfam" id="PF02366">
    <property type="entry name" value="PMT"/>
    <property type="match status" value="1"/>
</dbReference>
<keyword evidence="5 12" id="KW-0808">Transferase</keyword>
<dbReference type="InterPro" id="IPR027005">
    <property type="entry name" value="PMT-like"/>
</dbReference>
<dbReference type="OrthoDB" id="4896at2759"/>
<feature type="transmembrane region" description="Helical" evidence="9">
    <location>
        <begin position="474"/>
        <end position="494"/>
    </location>
</feature>
<evidence type="ECO:0000259" key="11">
    <source>
        <dbReference type="Pfam" id="PF16192"/>
    </source>
</evidence>
<comment type="subcellular location">
    <subcellularLocation>
        <location evidence="1">Endomembrane system</location>
        <topology evidence="1">Multi-pass membrane protein</topology>
    </subcellularLocation>
</comment>
<evidence type="ECO:0000256" key="4">
    <source>
        <dbReference type="ARBA" id="ARBA00022676"/>
    </source>
</evidence>
<evidence type="ECO:0000256" key="5">
    <source>
        <dbReference type="ARBA" id="ARBA00022679"/>
    </source>
</evidence>
<evidence type="ECO:0000313" key="12">
    <source>
        <dbReference type="EMBL" id="KAA8499450.1"/>
    </source>
</evidence>
<comment type="pathway">
    <text evidence="2">Protein modification; protein glycosylation.</text>
</comment>
<evidence type="ECO:0000256" key="2">
    <source>
        <dbReference type="ARBA" id="ARBA00004922"/>
    </source>
</evidence>
<feature type="transmembrane region" description="Helical" evidence="9">
    <location>
        <begin position="244"/>
        <end position="264"/>
    </location>
</feature>
<feature type="transmembrane region" description="Helical" evidence="9">
    <location>
        <begin position="222"/>
        <end position="238"/>
    </location>
</feature>
<keyword evidence="4 12" id="KW-0328">Glycosyltransferase</keyword>
<feature type="domain" description="Protein O-mannosyl-transferase C-terminal four TM" evidence="11">
    <location>
        <begin position="324"/>
        <end position="517"/>
    </location>
</feature>
<feature type="transmembrane region" description="Helical" evidence="9">
    <location>
        <begin position="449"/>
        <end position="467"/>
    </location>
</feature>
<accession>A0A5J4Z8L8</accession>
<dbReference type="Proteomes" id="UP000324585">
    <property type="component" value="Unassembled WGS sequence"/>
</dbReference>
<reference evidence="13" key="1">
    <citation type="journal article" date="2019" name="Nat. Commun.">
        <title>Expansion of phycobilisome linker gene families in mesophilic red algae.</title>
        <authorList>
            <person name="Lee J."/>
            <person name="Kim D."/>
            <person name="Bhattacharya D."/>
            <person name="Yoon H.S."/>
        </authorList>
    </citation>
    <scope>NUCLEOTIDE SEQUENCE [LARGE SCALE GENOMIC DNA]</scope>
    <source>
        <strain evidence="13">CCMP 1328</strain>
    </source>
</reference>
<dbReference type="Pfam" id="PF16192">
    <property type="entry name" value="PMT_4TMC"/>
    <property type="match status" value="1"/>
</dbReference>
<keyword evidence="7 9" id="KW-1133">Transmembrane helix</keyword>
<evidence type="ECO:0000259" key="10">
    <source>
        <dbReference type="Pfam" id="PF02366"/>
    </source>
</evidence>
<dbReference type="EMBL" id="VRMN01000001">
    <property type="protein sequence ID" value="KAA8499450.1"/>
    <property type="molecule type" value="Genomic_DNA"/>
</dbReference>
<dbReference type="UniPathway" id="UPA00378"/>
<proteinExistence type="inferred from homology"/>
<dbReference type="GO" id="GO:0000030">
    <property type="term" value="F:mannosyltransferase activity"/>
    <property type="evidence" value="ECO:0007669"/>
    <property type="project" value="InterPro"/>
</dbReference>
<evidence type="ECO:0000256" key="1">
    <source>
        <dbReference type="ARBA" id="ARBA00004127"/>
    </source>
</evidence>
<dbReference type="GO" id="GO:0012505">
    <property type="term" value="C:endomembrane system"/>
    <property type="evidence" value="ECO:0007669"/>
    <property type="project" value="UniProtKB-SubCell"/>
</dbReference>
<gene>
    <name evidence="12" type="ORF">FVE85_7035</name>
</gene>
<evidence type="ECO:0000256" key="6">
    <source>
        <dbReference type="ARBA" id="ARBA00022692"/>
    </source>
</evidence>
<name>A0A5J4Z8L8_PORPP</name>
<organism evidence="12 13">
    <name type="scientific">Porphyridium purpureum</name>
    <name type="common">Red alga</name>
    <name type="synonym">Porphyridium cruentum</name>
    <dbReference type="NCBI Taxonomy" id="35688"/>
    <lineage>
        <taxon>Eukaryota</taxon>
        <taxon>Rhodophyta</taxon>
        <taxon>Bangiophyceae</taxon>
        <taxon>Porphyridiales</taxon>
        <taxon>Porphyridiaceae</taxon>
        <taxon>Porphyridium</taxon>
    </lineage>
</organism>
<dbReference type="GO" id="GO:0016020">
    <property type="term" value="C:membrane"/>
    <property type="evidence" value="ECO:0007669"/>
    <property type="project" value="InterPro"/>
</dbReference>
<dbReference type="OMA" id="AGNHHPW"/>
<evidence type="ECO:0000313" key="13">
    <source>
        <dbReference type="Proteomes" id="UP000324585"/>
    </source>
</evidence>
<keyword evidence="8 9" id="KW-0472">Membrane</keyword>
<dbReference type="PANTHER" id="PTHR10050">
    <property type="entry name" value="DOLICHYL-PHOSPHATE-MANNOSE--PROTEIN MANNOSYLTRANSFERASE"/>
    <property type="match status" value="1"/>
</dbReference>